<dbReference type="EMBL" id="MKGL01000071">
    <property type="protein sequence ID" value="RNF08191.1"/>
    <property type="molecule type" value="Genomic_DNA"/>
</dbReference>
<keyword evidence="4" id="KW-1185">Reference proteome</keyword>
<name>A0A3R7L5S6_TRYRA</name>
<organism evidence="3 4">
    <name type="scientific">Trypanosoma rangeli</name>
    <dbReference type="NCBI Taxonomy" id="5698"/>
    <lineage>
        <taxon>Eukaryota</taxon>
        <taxon>Discoba</taxon>
        <taxon>Euglenozoa</taxon>
        <taxon>Kinetoplastea</taxon>
        <taxon>Metakinetoplastina</taxon>
        <taxon>Trypanosomatida</taxon>
        <taxon>Trypanosomatidae</taxon>
        <taxon>Trypanosoma</taxon>
        <taxon>Herpetosoma</taxon>
    </lineage>
</organism>
<feature type="coiled-coil region" evidence="1">
    <location>
        <begin position="53"/>
        <end position="94"/>
    </location>
</feature>
<evidence type="ECO:0000256" key="1">
    <source>
        <dbReference type="SAM" id="Coils"/>
    </source>
</evidence>
<feature type="region of interest" description="Disordered" evidence="2">
    <location>
        <begin position="1"/>
        <end position="26"/>
    </location>
</feature>
<evidence type="ECO:0000313" key="3">
    <source>
        <dbReference type="EMBL" id="RNF08191.1"/>
    </source>
</evidence>
<dbReference type="RefSeq" id="XP_029240259.1">
    <property type="nucleotide sequence ID" value="XM_029380027.1"/>
</dbReference>
<comment type="caution">
    <text evidence="3">The sequence shown here is derived from an EMBL/GenBank/DDBJ whole genome shotgun (WGS) entry which is preliminary data.</text>
</comment>
<feature type="region of interest" description="Disordered" evidence="2">
    <location>
        <begin position="165"/>
        <end position="191"/>
    </location>
</feature>
<dbReference type="AlphaFoldDB" id="A0A3R7L5S6"/>
<evidence type="ECO:0008006" key="5">
    <source>
        <dbReference type="Google" id="ProtNLM"/>
    </source>
</evidence>
<proteinExistence type="predicted"/>
<keyword evidence="1" id="KW-0175">Coiled coil</keyword>
<dbReference type="InterPro" id="IPR036034">
    <property type="entry name" value="PDZ_sf"/>
</dbReference>
<dbReference type="Proteomes" id="UP000283634">
    <property type="component" value="Unassembled WGS sequence"/>
</dbReference>
<dbReference type="SUPFAM" id="SSF50156">
    <property type="entry name" value="PDZ domain-like"/>
    <property type="match status" value="1"/>
</dbReference>
<gene>
    <name evidence="3" type="ORF">TraAM80_03047</name>
</gene>
<accession>A0A3R7L5S6</accession>
<reference evidence="3 4" key="1">
    <citation type="journal article" date="2018" name="BMC Genomics">
        <title>Genomic comparison of Trypanosoma conorhini and Trypanosoma rangeli to Trypanosoma cruzi strains of high and low virulence.</title>
        <authorList>
            <person name="Bradwell K.R."/>
            <person name="Koparde V.N."/>
            <person name="Matveyev A.V."/>
            <person name="Serrano M.G."/>
            <person name="Alves J.M."/>
            <person name="Parikh H."/>
            <person name="Huang B."/>
            <person name="Lee V."/>
            <person name="Espinosa-Alvarez O."/>
            <person name="Ortiz P.A."/>
            <person name="Costa-Martins A.G."/>
            <person name="Teixeira M.M."/>
            <person name="Buck G.A."/>
        </authorList>
    </citation>
    <scope>NUCLEOTIDE SEQUENCE [LARGE SCALE GENOMIC DNA]</scope>
    <source>
        <strain evidence="3 4">AM80</strain>
    </source>
</reference>
<protein>
    <recommendedName>
        <fullName evidence="5">PDZ domain-containing protein</fullName>
    </recommendedName>
</protein>
<evidence type="ECO:0000313" key="4">
    <source>
        <dbReference type="Proteomes" id="UP000283634"/>
    </source>
</evidence>
<dbReference type="Gene3D" id="2.30.42.10">
    <property type="match status" value="1"/>
</dbReference>
<sequence length="433" mass="46230">MQMTEATLGAVKPESGPLQARSAAQPPDRAELQQMVAREVAPAVCEAVAEAVRRQQREQAAAAQRQNEEMMDVLREVERRVTVLQRRVDTISHEHRKAYKLLGRLCCAIEGATPEPPSHGEMEPVRVGGLFNALLQELEAGRLDAVRLLLVAGLAPFLHEAQGELRHRQRTQSQKEETEAEEATRGITGSEMRVITHTVSSSSGAPGAPQRLTQRPSTILAPPSLCDAVVSSAKLKQWRTLHPSLDTATALESSKRGAAGIEEVVLQRRSDNGGALDGVHPYASAPANPWPQGMMGNANNNSAVHSLWGATPRQTVDYTGGSSGRSVSLSCRRSPRLDIEAVDAACDLLPAHLAKKVAGGGVRVLATARDGIAARSGVLAGDIIFALGNRSVPTCGRLAQALEDACAAGYDATGLKLHVYRHSVREELALSLV</sequence>
<dbReference type="GeneID" id="40326980"/>
<evidence type="ECO:0000256" key="2">
    <source>
        <dbReference type="SAM" id="MobiDB-lite"/>
    </source>
</evidence>